<comment type="caution">
    <text evidence="1">The sequence shown here is derived from an EMBL/GenBank/DDBJ whole genome shotgun (WGS) entry which is preliminary data.</text>
</comment>
<gene>
    <name evidence="1" type="ORF">GCM10010339_69180</name>
</gene>
<dbReference type="EMBL" id="BMVG01000026">
    <property type="protein sequence ID" value="GHE11025.1"/>
    <property type="molecule type" value="Genomic_DNA"/>
</dbReference>
<evidence type="ECO:0000313" key="2">
    <source>
        <dbReference type="Proteomes" id="UP000655443"/>
    </source>
</evidence>
<evidence type="ECO:0000313" key="1">
    <source>
        <dbReference type="EMBL" id="GHE11025.1"/>
    </source>
</evidence>
<dbReference type="AlphaFoldDB" id="A0A918YPL9"/>
<accession>A0A918YPL9</accession>
<organism evidence="1 2">
    <name type="scientific">Streptomyces alanosinicus</name>
    <dbReference type="NCBI Taxonomy" id="68171"/>
    <lineage>
        <taxon>Bacteria</taxon>
        <taxon>Bacillati</taxon>
        <taxon>Actinomycetota</taxon>
        <taxon>Actinomycetes</taxon>
        <taxon>Kitasatosporales</taxon>
        <taxon>Streptomycetaceae</taxon>
        <taxon>Streptomyces</taxon>
    </lineage>
</organism>
<proteinExistence type="predicted"/>
<dbReference type="RefSeq" id="WP_189957566.1">
    <property type="nucleotide sequence ID" value="NZ_BMVG01000026.1"/>
</dbReference>
<protein>
    <submittedName>
        <fullName evidence="1">Uncharacterized protein</fullName>
    </submittedName>
</protein>
<keyword evidence="2" id="KW-1185">Reference proteome</keyword>
<reference evidence="1" key="2">
    <citation type="submission" date="2020-09" db="EMBL/GenBank/DDBJ databases">
        <authorList>
            <person name="Sun Q."/>
            <person name="Ohkuma M."/>
        </authorList>
    </citation>
    <scope>NUCLEOTIDE SEQUENCE</scope>
    <source>
        <strain evidence="1">JCM 4714</strain>
    </source>
</reference>
<sequence length="82" mass="8916">MEYDVEQRVTRRAVAHLKRLHERLAGVLGLEQAALAVLAATDLLQHPVTSGGHETTLPVGTVVRQHLVEAVLQTMPEASAEE</sequence>
<name>A0A918YPL9_9ACTN</name>
<dbReference type="Proteomes" id="UP000655443">
    <property type="component" value="Unassembled WGS sequence"/>
</dbReference>
<reference evidence="1" key="1">
    <citation type="journal article" date="2014" name="Int. J. Syst. Evol. Microbiol.">
        <title>Complete genome sequence of Corynebacterium casei LMG S-19264T (=DSM 44701T), isolated from a smear-ripened cheese.</title>
        <authorList>
            <consortium name="US DOE Joint Genome Institute (JGI-PGF)"/>
            <person name="Walter F."/>
            <person name="Albersmeier A."/>
            <person name="Kalinowski J."/>
            <person name="Ruckert C."/>
        </authorList>
    </citation>
    <scope>NUCLEOTIDE SEQUENCE</scope>
    <source>
        <strain evidence="1">JCM 4714</strain>
    </source>
</reference>